<dbReference type="InterPro" id="IPR011330">
    <property type="entry name" value="Glyco_hydro/deAcase_b/a-brl"/>
</dbReference>
<dbReference type="KEGG" id="rfo:REIFOR_00181"/>
<keyword evidence="2" id="KW-1185">Reference proteome</keyword>
<dbReference type="NCBIfam" id="NF003816">
    <property type="entry name" value="PRK05406.1-5"/>
    <property type="match status" value="1"/>
</dbReference>
<organism evidence="1 2">
    <name type="scientific">Reinekea forsetii</name>
    <dbReference type="NCBI Taxonomy" id="1336806"/>
    <lineage>
        <taxon>Bacteria</taxon>
        <taxon>Pseudomonadati</taxon>
        <taxon>Pseudomonadota</taxon>
        <taxon>Gammaproteobacteria</taxon>
        <taxon>Oceanospirillales</taxon>
        <taxon>Saccharospirillaceae</taxon>
        <taxon>Reinekea</taxon>
    </lineage>
</organism>
<dbReference type="NCBIfam" id="NF003814">
    <property type="entry name" value="PRK05406.1-3"/>
    <property type="match status" value="1"/>
</dbReference>
<evidence type="ECO:0000313" key="1">
    <source>
        <dbReference type="EMBL" id="ATX75358.1"/>
    </source>
</evidence>
<accession>A0A2K8KK18</accession>
<dbReference type="CDD" id="cd10787">
    <property type="entry name" value="LamB_YcsF_like"/>
    <property type="match status" value="1"/>
</dbReference>
<dbReference type="Pfam" id="PF03746">
    <property type="entry name" value="LamB_YcsF"/>
    <property type="match status" value="1"/>
</dbReference>
<dbReference type="EMBL" id="CP011797">
    <property type="protein sequence ID" value="ATX75358.1"/>
    <property type="molecule type" value="Genomic_DNA"/>
</dbReference>
<reference evidence="1 2" key="1">
    <citation type="journal article" date="2017" name="Environ. Microbiol.">
        <title>Genomic and physiological analyses of 'Reinekea forsetii' reveal a versatile opportunistic lifestyle during spring algae blooms.</title>
        <authorList>
            <person name="Avci B."/>
            <person name="Hahnke R.L."/>
            <person name="Chafee M."/>
            <person name="Fischer T."/>
            <person name="Gruber-Vodicka H."/>
            <person name="Tegetmeyer H.E."/>
            <person name="Harder J."/>
            <person name="Fuchs B.M."/>
            <person name="Amann R.I."/>
            <person name="Teeling H."/>
        </authorList>
    </citation>
    <scope>NUCLEOTIDE SEQUENCE [LARGE SCALE GENOMIC DNA]</scope>
    <source>
        <strain evidence="1 2">Hel1_31_D35</strain>
    </source>
</reference>
<protein>
    <submittedName>
        <fullName evidence="1">Lactam utilization protein LamB</fullName>
    </submittedName>
</protein>
<dbReference type="GO" id="GO:0005975">
    <property type="term" value="P:carbohydrate metabolic process"/>
    <property type="evidence" value="ECO:0007669"/>
    <property type="project" value="InterPro"/>
</dbReference>
<dbReference type="Gene3D" id="3.20.20.370">
    <property type="entry name" value="Glycoside hydrolase/deacetylase"/>
    <property type="match status" value="1"/>
</dbReference>
<dbReference type="PANTHER" id="PTHR30292:SF0">
    <property type="entry name" value="5-OXOPROLINASE SUBUNIT A"/>
    <property type="match status" value="1"/>
</dbReference>
<sequence>MGEAFGSWEMGNDAELMPLVDMANIACGFHASDPQIMERTVKLAVQSGTSIGAHPGYPDLQGFGRRDMAIPTADIRAMVLYQVGALDAICRANNSRVDYVKPHGALYHRAFADRAVMAVVMQALHDYNDQLSLLVLAAPDSDAIRRLADTHKIRVQFEAFSDRAYADDGTLLSRSIAGSVYKTAEQVRAQTEQIMTQGSVTSISGKVVRFQADTLCIHGDEPNAVQTAQVIREVIAGCSK</sequence>
<dbReference type="Proteomes" id="UP000229757">
    <property type="component" value="Chromosome"/>
</dbReference>
<evidence type="ECO:0000313" key="2">
    <source>
        <dbReference type="Proteomes" id="UP000229757"/>
    </source>
</evidence>
<dbReference type="InterPro" id="IPR005501">
    <property type="entry name" value="LamB/YcsF/PxpA-like"/>
</dbReference>
<dbReference type="AlphaFoldDB" id="A0A2K8KK18"/>
<dbReference type="PANTHER" id="PTHR30292">
    <property type="entry name" value="UNCHARACTERIZED PROTEIN YBGL-RELATED"/>
    <property type="match status" value="1"/>
</dbReference>
<name>A0A2K8KK18_9GAMM</name>
<dbReference type="SUPFAM" id="SSF88713">
    <property type="entry name" value="Glycoside hydrolase/deacetylase"/>
    <property type="match status" value="1"/>
</dbReference>
<gene>
    <name evidence="1" type="primary">lamB</name>
    <name evidence="1" type="ORF">REIFOR_00181</name>
</gene>
<proteinExistence type="predicted"/>